<feature type="compositionally biased region" description="Basic and acidic residues" evidence="1">
    <location>
        <begin position="12"/>
        <end position="21"/>
    </location>
</feature>
<dbReference type="AlphaFoldDB" id="A0A813L3A5"/>
<name>A0A813L3A5_POLGL</name>
<organism evidence="2 3">
    <name type="scientific">Polarella glacialis</name>
    <name type="common">Dinoflagellate</name>
    <dbReference type="NCBI Taxonomy" id="89957"/>
    <lineage>
        <taxon>Eukaryota</taxon>
        <taxon>Sar</taxon>
        <taxon>Alveolata</taxon>
        <taxon>Dinophyceae</taxon>
        <taxon>Suessiales</taxon>
        <taxon>Suessiaceae</taxon>
        <taxon>Polarella</taxon>
    </lineage>
</organism>
<dbReference type="EMBL" id="CAJNNW010033606">
    <property type="protein sequence ID" value="CAE8719699.1"/>
    <property type="molecule type" value="Genomic_DNA"/>
</dbReference>
<dbReference type="Proteomes" id="UP000626109">
    <property type="component" value="Unassembled WGS sequence"/>
</dbReference>
<evidence type="ECO:0000313" key="2">
    <source>
        <dbReference type="EMBL" id="CAE8719699.1"/>
    </source>
</evidence>
<gene>
    <name evidence="2" type="ORF">PGLA2088_LOCUS40838</name>
</gene>
<evidence type="ECO:0000256" key="1">
    <source>
        <dbReference type="SAM" id="MobiDB-lite"/>
    </source>
</evidence>
<evidence type="ECO:0000313" key="3">
    <source>
        <dbReference type="Proteomes" id="UP000626109"/>
    </source>
</evidence>
<sequence length="309" mass="32884">MAPSQKLQVQEAETKLCHSPEEGLLPQGCQEEKAPLTPHSTGTTRATDSSPRDAPNVDEDAQEPSSPSFAACFALLGQGVPAELSAEPCPASLQLDGADAELGELKRHLREVLEEAAGTGDLQRWLRELVASPALLPGRLTNVVAVDIEELRDQLCGILQGSADSGELLAAVKKVAQSQQSADVEALKHLSLSRAVEDGTLEASLAKATGSEQEVRDELESSVTTSEAEVGALKMRLFGSMSRAVEDGTLEAALENMRGEEALGGCCRCEIQCERVENRADLNEFLHFHVLFSGRGLHICCETIVASSA</sequence>
<feature type="compositionally biased region" description="Polar residues" evidence="1">
    <location>
        <begin position="38"/>
        <end position="49"/>
    </location>
</feature>
<accession>A0A813L3A5</accession>
<protein>
    <submittedName>
        <fullName evidence="2">Uncharacterized protein</fullName>
    </submittedName>
</protein>
<proteinExistence type="predicted"/>
<comment type="caution">
    <text evidence="2">The sequence shown here is derived from an EMBL/GenBank/DDBJ whole genome shotgun (WGS) entry which is preliminary data.</text>
</comment>
<feature type="region of interest" description="Disordered" evidence="1">
    <location>
        <begin position="1"/>
        <end position="65"/>
    </location>
</feature>
<reference evidence="2" key="1">
    <citation type="submission" date="2021-02" db="EMBL/GenBank/DDBJ databases">
        <authorList>
            <person name="Dougan E. K."/>
            <person name="Rhodes N."/>
            <person name="Thang M."/>
            <person name="Chan C."/>
        </authorList>
    </citation>
    <scope>NUCLEOTIDE SEQUENCE</scope>
</reference>